<organism evidence="1">
    <name type="scientific">freshwater metagenome</name>
    <dbReference type="NCBI Taxonomy" id="449393"/>
    <lineage>
        <taxon>unclassified sequences</taxon>
        <taxon>metagenomes</taxon>
        <taxon>ecological metagenomes</taxon>
    </lineage>
</organism>
<gene>
    <name evidence="1" type="ORF">UFOPK3564_03221</name>
</gene>
<evidence type="ECO:0000313" key="1">
    <source>
        <dbReference type="EMBL" id="CAB4945946.1"/>
    </source>
</evidence>
<dbReference type="EMBL" id="CAFBMK010000288">
    <property type="protein sequence ID" value="CAB4945946.1"/>
    <property type="molecule type" value="Genomic_DNA"/>
</dbReference>
<name>A0A6J7JRC8_9ZZZZ</name>
<sequence length="142" mass="16521">MGADWFIEIVEVAAAQLLAQRVAADREAIEQAELDAALARQIDVYFKGSKAEPRIELRRGNSKAAIWSITFGEVWERDRFWDWLKWQRPRFHDFVEILEGSDATTLRSRLLREMLETEQAARKNKLATTGRRPLRFWCGEVA</sequence>
<proteinExistence type="predicted"/>
<protein>
    <submittedName>
        <fullName evidence="1">Unannotated protein</fullName>
    </submittedName>
</protein>
<reference evidence="1" key="1">
    <citation type="submission" date="2020-05" db="EMBL/GenBank/DDBJ databases">
        <authorList>
            <person name="Chiriac C."/>
            <person name="Salcher M."/>
            <person name="Ghai R."/>
            <person name="Kavagutti S V."/>
        </authorList>
    </citation>
    <scope>NUCLEOTIDE SEQUENCE</scope>
</reference>
<accession>A0A6J7JRC8</accession>
<dbReference type="AlphaFoldDB" id="A0A6J7JRC8"/>